<keyword evidence="3" id="KW-1185">Reference proteome</keyword>
<gene>
    <name evidence="2" type="ORF">I6L55_02225</name>
</gene>
<feature type="region of interest" description="Disordered" evidence="1">
    <location>
        <begin position="83"/>
        <end position="120"/>
    </location>
</feature>
<name>A0ABX8KYQ4_9CORY</name>
<dbReference type="RefSeq" id="WP_092100558.1">
    <property type="nucleotide sequence ID" value="NZ_CP047198.1"/>
</dbReference>
<evidence type="ECO:0000313" key="2">
    <source>
        <dbReference type="EMBL" id="QXB18943.1"/>
    </source>
</evidence>
<evidence type="ECO:0000256" key="1">
    <source>
        <dbReference type="SAM" id="MobiDB-lite"/>
    </source>
</evidence>
<proteinExistence type="predicted"/>
<dbReference type="Proteomes" id="UP000683520">
    <property type="component" value="Chromosome"/>
</dbReference>
<organism evidence="2 3">
    <name type="scientific">Corynebacterium coyleae</name>
    <dbReference type="NCBI Taxonomy" id="53374"/>
    <lineage>
        <taxon>Bacteria</taxon>
        <taxon>Bacillati</taxon>
        <taxon>Actinomycetota</taxon>
        <taxon>Actinomycetes</taxon>
        <taxon>Mycobacteriales</taxon>
        <taxon>Corynebacteriaceae</taxon>
        <taxon>Corynebacterium</taxon>
    </lineage>
</organism>
<reference evidence="2 3" key="1">
    <citation type="submission" date="2021-06" db="EMBL/GenBank/DDBJ databases">
        <title>FDA dAtabase for Regulatory Grade micrObial Sequences (FDA-ARGOS): Supporting development and validation of Infectious Disease Dx tests.</title>
        <authorList>
            <person name="Sproer C."/>
            <person name="Gronow S."/>
            <person name="Severitt S."/>
            <person name="Schroder I."/>
            <person name="Tallon L."/>
            <person name="Sadzewicz L."/>
            <person name="Zhao X."/>
            <person name="Boylan J."/>
            <person name="Ott S."/>
            <person name="Bowen H."/>
            <person name="Vavikolanu K."/>
            <person name="Mehta A."/>
            <person name="Aluvathingal J."/>
            <person name="Nadendla S."/>
            <person name="Lowell S."/>
            <person name="Myers T."/>
            <person name="Yan Y."/>
        </authorList>
    </citation>
    <scope>NUCLEOTIDE SEQUENCE [LARGE SCALE GENOMIC DNA]</scope>
    <source>
        <strain evidence="2 3">FDAARGOS 1425</strain>
    </source>
</reference>
<dbReference type="GeneID" id="92748992"/>
<sequence>MLFIPTVEKRGKTAAVLLDETHAFAEGIDYDTAREIANALSDRFEIYAIKDKPGFIVMVYANEECIETVKVESWSDALDAVAQRSTDLAPEDSPEDAEGAEDSHSRVQEPSGTFVDGTTPRMHYSPVDSLRYLHHGNPLDVALDMLAEHPEIDEFGDLRAVIENTQALIRDEYMHHRGTNEDPATYSNGMPVSTVVPHIACDGTMTFVSPAQHINHPGDGFRLLTRSADADRYFDGLEDGYVA</sequence>
<evidence type="ECO:0000313" key="3">
    <source>
        <dbReference type="Proteomes" id="UP000683520"/>
    </source>
</evidence>
<protein>
    <submittedName>
        <fullName evidence="2">Uncharacterized protein</fullName>
    </submittedName>
</protein>
<dbReference type="EMBL" id="CP077302">
    <property type="protein sequence ID" value="QXB18943.1"/>
    <property type="molecule type" value="Genomic_DNA"/>
</dbReference>
<accession>A0ABX8KYQ4</accession>
<feature type="compositionally biased region" description="Acidic residues" evidence="1">
    <location>
        <begin position="89"/>
        <end position="100"/>
    </location>
</feature>